<protein>
    <submittedName>
        <fullName evidence="1">Uncharacterized protein</fullName>
    </submittedName>
</protein>
<keyword evidence="2" id="KW-1185">Reference proteome</keyword>
<reference evidence="1 2" key="1">
    <citation type="submission" date="2023-07" db="EMBL/GenBank/DDBJ databases">
        <title>Genomic Encyclopedia of Type Strains, Phase IV (KMG-IV): sequencing the most valuable type-strain genomes for metagenomic binning, comparative biology and taxonomic classification.</title>
        <authorList>
            <person name="Goeker M."/>
        </authorList>
    </citation>
    <scope>NUCLEOTIDE SEQUENCE [LARGE SCALE GENOMIC DNA]</scope>
    <source>
        <strain evidence="1 2">DSM 45903</strain>
    </source>
</reference>
<evidence type="ECO:0000313" key="2">
    <source>
        <dbReference type="Proteomes" id="UP001185012"/>
    </source>
</evidence>
<proteinExistence type="predicted"/>
<gene>
    <name evidence="1" type="ORF">JOE21_003442</name>
</gene>
<dbReference type="RefSeq" id="WP_309868454.1">
    <property type="nucleotide sequence ID" value="NZ_JAVDQG010000009.1"/>
</dbReference>
<name>A0ABU1IRK2_9BACL</name>
<dbReference type="Proteomes" id="UP001185012">
    <property type="component" value="Unassembled WGS sequence"/>
</dbReference>
<comment type="caution">
    <text evidence="1">The sequence shown here is derived from an EMBL/GenBank/DDBJ whole genome shotgun (WGS) entry which is preliminary data.</text>
</comment>
<sequence>MDLQKKKMMAIILRMIKEVYQKTTQLESVLQSGSVQILSRSYDPLNEMLEAIEYPEEEIPTVYELIQVYLEDEMTLNEVIIGIENGWKKTGEKSVG</sequence>
<dbReference type="EMBL" id="JAVDQG010000009">
    <property type="protein sequence ID" value="MDR6227427.1"/>
    <property type="molecule type" value="Genomic_DNA"/>
</dbReference>
<organism evidence="1 2">
    <name type="scientific">Desmospora profundinema</name>
    <dbReference type="NCBI Taxonomy" id="1571184"/>
    <lineage>
        <taxon>Bacteria</taxon>
        <taxon>Bacillati</taxon>
        <taxon>Bacillota</taxon>
        <taxon>Bacilli</taxon>
        <taxon>Bacillales</taxon>
        <taxon>Thermoactinomycetaceae</taxon>
        <taxon>Desmospora</taxon>
    </lineage>
</organism>
<evidence type="ECO:0000313" key="1">
    <source>
        <dbReference type="EMBL" id="MDR6227427.1"/>
    </source>
</evidence>
<accession>A0ABU1IRK2</accession>